<organism evidence="5 6">
    <name type="scientific">Streptococcus hillyeri</name>
    <dbReference type="NCBI Taxonomy" id="2282420"/>
    <lineage>
        <taxon>Bacteria</taxon>
        <taxon>Bacillati</taxon>
        <taxon>Bacillota</taxon>
        <taxon>Bacilli</taxon>
        <taxon>Lactobacillales</taxon>
        <taxon>Streptococcaceae</taxon>
        <taxon>Streptococcus</taxon>
    </lineage>
</organism>
<dbReference type="SUPFAM" id="SSF46955">
    <property type="entry name" value="Putative DNA-binding domain"/>
    <property type="match status" value="1"/>
</dbReference>
<evidence type="ECO:0000313" key="5">
    <source>
        <dbReference type="EMBL" id="RLY01604.1"/>
    </source>
</evidence>
<feature type="transmembrane region" description="Helical" evidence="3">
    <location>
        <begin position="168"/>
        <end position="185"/>
    </location>
</feature>
<dbReference type="PRINTS" id="PR00040">
    <property type="entry name" value="HTHMERR"/>
</dbReference>
<gene>
    <name evidence="5" type="ORF">EAF07_09325</name>
</gene>
<dbReference type="InterPro" id="IPR036280">
    <property type="entry name" value="Multihaem_cyt_sf"/>
</dbReference>
<protein>
    <submittedName>
        <fullName evidence="5">MerR family transcriptional regulator</fullName>
    </submittedName>
</protein>
<dbReference type="Gene3D" id="1.10.1660.10">
    <property type="match status" value="1"/>
</dbReference>
<dbReference type="PROSITE" id="PS50937">
    <property type="entry name" value="HTH_MERR_2"/>
    <property type="match status" value="1"/>
</dbReference>
<evidence type="ECO:0000256" key="1">
    <source>
        <dbReference type="ARBA" id="ARBA00023125"/>
    </source>
</evidence>
<dbReference type="Proteomes" id="UP000279194">
    <property type="component" value="Unassembled WGS sequence"/>
</dbReference>
<evidence type="ECO:0000256" key="3">
    <source>
        <dbReference type="SAM" id="Phobius"/>
    </source>
</evidence>
<dbReference type="InterPro" id="IPR009061">
    <property type="entry name" value="DNA-bd_dom_put_sf"/>
</dbReference>
<feature type="transmembrane region" description="Helical" evidence="3">
    <location>
        <begin position="138"/>
        <end position="162"/>
    </location>
</feature>
<accession>A0A3L9DLH9</accession>
<comment type="caution">
    <text evidence="5">The sequence shown here is derived from an EMBL/GenBank/DDBJ whole genome shotgun (WGS) entry which is preliminary data.</text>
</comment>
<reference evidence="5 6" key="1">
    <citation type="submission" date="2018-10" db="EMBL/GenBank/DDBJ databases">
        <title>Streptococcus hillyeri sp. nov., isolated from equine tracheal sample.</title>
        <authorList>
            <person name="Macfadyen A.C."/>
            <person name="Waller A."/>
            <person name="Paterson G.K."/>
        </authorList>
    </citation>
    <scope>NUCLEOTIDE SEQUENCE [LARGE SCALE GENOMIC DNA]</scope>
    <source>
        <strain evidence="5 6">28462</strain>
    </source>
</reference>
<dbReference type="AlphaFoldDB" id="A0A3L9DLH9"/>
<name>A0A3L9DLH9_9STRE</name>
<dbReference type="SUPFAM" id="SSF48695">
    <property type="entry name" value="Multiheme cytochromes"/>
    <property type="match status" value="1"/>
</dbReference>
<evidence type="ECO:0000259" key="4">
    <source>
        <dbReference type="PROSITE" id="PS50937"/>
    </source>
</evidence>
<evidence type="ECO:0000256" key="2">
    <source>
        <dbReference type="SAM" id="Coils"/>
    </source>
</evidence>
<keyword evidence="3" id="KW-1133">Transmembrane helix</keyword>
<dbReference type="GO" id="GO:0003677">
    <property type="term" value="F:DNA binding"/>
    <property type="evidence" value="ECO:0007669"/>
    <property type="project" value="UniProtKB-KW"/>
</dbReference>
<dbReference type="RefSeq" id="WP_121836288.1">
    <property type="nucleotide sequence ID" value="NZ_CP163513.1"/>
</dbReference>
<dbReference type="Pfam" id="PF13411">
    <property type="entry name" value="MerR_1"/>
    <property type="match status" value="1"/>
</dbReference>
<dbReference type="OrthoDB" id="1894615at2"/>
<sequence length="240" mass="27658">MSQYSTGELAKVVGVSVRTVQYYDQRGILIPSEVSDGGRRIYNDEDLQKLQVICFLRELDFSIEHIKKVLSEENADAVLELLLEDHVKELKEQVAEQRTKLDKAVNLLDQVKKDKDYSLAKLKDISITMKNQNLWRRLWFNMILGIILISVVYVGVIILGTTVLKSKVITFGAMPIFFIGLNLWIQHYLSKIEYLCPNCHQTFDANFKQVAVASHTPRTRKLTCPHCHEKSYCLELAKER</sequence>
<dbReference type="EMBL" id="RCVM01000025">
    <property type="protein sequence ID" value="RLY01604.1"/>
    <property type="molecule type" value="Genomic_DNA"/>
</dbReference>
<evidence type="ECO:0000313" key="6">
    <source>
        <dbReference type="Proteomes" id="UP000279194"/>
    </source>
</evidence>
<feature type="coiled-coil region" evidence="2">
    <location>
        <begin position="87"/>
        <end position="114"/>
    </location>
</feature>
<dbReference type="InterPro" id="IPR047057">
    <property type="entry name" value="MerR_fam"/>
</dbReference>
<keyword evidence="6" id="KW-1185">Reference proteome</keyword>
<dbReference type="InterPro" id="IPR000551">
    <property type="entry name" value="MerR-type_HTH_dom"/>
</dbReference>
<proteinExistence type="predicted"/>
<dbReference type="GO" id="GO:0003700">
    <property type="term" value="F:DNA-binding transcription factor activity"/>
    <property type="evidence" value="ECO:0007669"/>
    <property type="project" value="InterPro"/>
</dbReference>
<keyword evidence="1" id="KW-0238">DNA-binding</keyword>
<dbReference type="CDD" id="cd01106">
    <property type="entry name" value="HTH_TipAL-Mta"/>
    <property type="match status" value="1"/>
</dbReference>
<dbReference type="PANTHER" id="PTHR30204:SF90">
    <property type="entry name" value="HTH-TYPE TRANSCRIPTIONAL ACTIVATOR MTA"/>
    <property type="match status" value="1"/>
</dbReference>
<feature type="domain" description="HTH merR-type" evidence="4">
    <location>
        <begin position="1"/>
        <end position="72"/>
    </location>
</feature>
<dbReference type="SMART" id="SM00422">
    <property type="entry name" value="HTH_MERR"/>
    <property type="match status" value="1"/>
</dbReference>
<keyword evidence="3" id="KW-0472">Membrane</keyword>
<keyword evidence="3" id="KW-0812">Transmembrane</keyword>
<keyword evidence="2" id="KW-0175">Coiled coil</keyword>
<dbReference type="PANTHER" id="PTHR30204">
    <property type="entry name" value="REDOX-CYCLING DRUG-SENSING TRANSCRIPTIONAL ACTIVATOR SOXR"/>
    <property type="match status" value="1"/>
</dbReference>